<reference evidence="3" key="1">
    <citation type="journal article" date="2019" name="Int. J. Syst. Evol. Microbiol.">
        <title>The Global Catalogue of Microorganisms (GCM) 10K type strain sequencing project: providing services to taxonomists for standard genome sequencing and annotation.</title>
        <authorList>
            <consortium name="The Broad Institute Genomics Platform"/>
            <consortium name="The Broad Institute Genome Sequencing Center for Infectious Disease"/>
            <person name="Wu L."/>
            <person name="Ma J."/>
        </authorList>
    </citation>
    <scope>NUCLEOTIDE SEQUENCE [LARGE SCALE GENOMIC DNA]</scope>
    <source>
        <strain evidence="3">KCTC 42423</strain>
    </source>
</reference>
<name>A0ABW5N463_9FLAO</name>
<evidence type="ECO:0008006" key="4">
    <source>
        <dbReference type="Google" id="ProtNLM"/>
    </source>
</evidence>
<sequence length="284" mass="31922">MKKIILIILLVGINFSIKAQQDISGELTLTSNLDTEWSKLIFKRNSEPNNGFLQYYGGTDSGIIIGVSGVNPIRFFSNGQEKMRIAKEGDLCLTSLSSDWSKITFNREGELNNGFVQYYGGTDSGMILGVSGINPIRFFSNGQEKMRISKEGNLAIGTIDTKGYKLSIAGKAVAEEVKVALQTSWPDYVFKQGYELPTLNEVENHIKEKGYLIDIPSAKEVQENGILLGEMNSKLLQKIEELTLYTIKQEKKIQNLEKENQEIKLLNKKLLELQSRLEKLESEK</sequence>
<keyword evidence="1" id="KW-0175">Coiled coil</keyword>
<dbReference type="RefSeq" id="WP_378297952.1">
    <property type="nucleotide sequence ID" value="NZ_JBHULX010000002.1"/>
</dbReference>
<evidence type="ECO:0000313" key="3">
    <source>
        <dbReference type="Proteomes" id="UP001597459"/>
    </source>
</evidence>
<accession>A0ABW5N463</accession>
<comment type="caution">
    <text evidence="2">The sequence shown here is derived from an EMBL/GenBank/DDBJ whole genome shotgun (WGS) entry which is preliminary data.</text>
</comment>
<protein>
    <recommendedName>
        <fullName evidence="4">Peptidase S74 domain-containing protein</fullName>
    </recommendedName>
</protein>
<organism evidence="2 3">
    <name type="scientific">Aquimarina hainanensis</name>
    <dbReference type="NCBI Taxonomy" id="1578017"/>
    <lineage>
        <taxon>Bacteria</taxon>
        <taxon>Pseudomonadati</taxon>
        <taxon>Bacteroidota</taxon>
        <taxon>Flavobacteriia</taxon>
        <taxon>Flavobacteriales</taxon>
        <taxon>Flavobacteriaceae</taxon>
        <taxon>Aquimarina</taxon>
    </lineage>
</organism>
<proteinExistence type="predicted"/>
<dbReference type="EMBL" id="JBHULX010000002">
    <property type="protein sequence ID" value="MFD2589797.1"/>
    <property type="molecule type" value="Genomic_DNA"/>
</dbReference>
<evidence type="ECO:0000256" key="1">
    <source>
        <dbReference type="SAM" id="Coils"/>
    </source>
</evidence>
<dbReference type="Proteomes" id="UP001597459">
    <property type="component" value="Unassembled WGS sequence"/>
</dbReference>
<keyword evidence="3" id="KW-1185">Reference proteome</keyword>
<feature type="coiled-coil region" evidence="1">
    <location>
        <begin position="239"/>
        <end position="283"/>
    </location>
</feature>
<gene>
    <name evidence="2" type="ORF">ACFSTE_03075</name>
</gene>
<evidence type="ECO:0000313" key="2">
    <source>
        <dbReference type="EMBL" id="MFD2589797.1"/>
    </source>
</evidence>